<evidence type="ECO:0000256" key="1">
    <source>
        <dbReference type="SAM" id="SignalP"/>
    </source>
</evidence>
<comment type="caution">
    <text evidence="2">The sequence shown here is derived from an EMBL/GenBank/DDBJ whole genome shotgun (WGS) entry which is preliminary data.</text>
</comment>
<evidence type="ECO:0000313" key="2">
    <source>
        <dbReference type="EMBL" id="NHF60370.1"/>
    </source>
</evidence>
<proteinExistence type="predicted"/>
<feature type="chain" id="PRO_5037447503" evidence="1">
    <location>
        <begin position="31"/>
        <end position="474"/>
    </location>
</feature>
<evidence type="ECO:0000313" key="3">
    <source>
        <dbReference type="Proteomes" id="UP000707206"/>
    </source>
</evidence>
<sequence length="474" mass="54275">MKTYIGLFKKKFCQLVLALGILCCAQPVKAHTMNDNLEGAKGLFAIQFSWNSDSYARNVRVEVEYKKEGFLKKTKVSGQTAFHALKNQFITLELNDGEYELIAVRLMGPEFGYNKFLKIPMEGKFTIKSGQMTNGGLIYLVRENKASDNVMVLRIDNTEDAKRYVRTYKPSHAGAVDYVIQAWKFLENDQVDKLVASFAKLLVDRHSAKLDTETTHLYASLGTVIKMEKDAQGKVTDYRLISTPTYQQIKNMVLKENRTIICTLENGSFLYGTEDGLDYMPLPKGLEKIPDLEVVKNDRFLLVDGNFNIFYTDASFVWTSQNNYRYEQKSSGLLGTITISHPKIYKGKKHIYIYSPYDDKHKILLQASYEDLNFRSIPLSKDVKKVPMVTETPTHIIIGPHLKLSATANRPGYLYVKEHDSDTWMVRDLPRGDCKRFYPGKDESIWYAECSKNNWFETGDAGLSWSKWKSKSSK</sequence>
<reference evidence="2" key="2">
    <citation type="submission" date="2020-03" db="EMBL/GenBank/DDBJ databases">
        <title>Flavobacteriaceae bacterium strain TP-CH-4, a member of the family Flavobacteriaceae isolated from a deep-sea seamount.</title>
        <authorList>
            <person name="Zhang D.-C."/>
        </authorList>
    </citation>
    <scope>NUCLEOTIDE SEQUENCE</scope>
    <source>
        <strain evidence="2">TP-CH-4</strain>
    </source>
</reference>
<reference evidence="2" key="1">
    <citation type="submission" date="2019-07" db="EMBL/GenBank/DDBJ databases">
        <authorList>
            <person name="De-Chao Zhang Q."/>
        </authorList>
    </citation>
    <scope>NUCLEOTIDE SEQUENCE</scope>
    <source>
        <strain evidence="2">TP-CH-4</strain>
    </source>
</reference>
<dbReference type="EMBL" id="VIKU02000004">
    <property type="protein sequence ID" value="NHF60370.1"/>
    <property type="molecule type" value="Genomic_DNA"/>
</dbReference>
<dbReference type="Proteomes" id="UP000707206">
    <property type="component" value="Unassembled WGS sequence"/>
</dbReference>
<feature type="signal peptide" evidence="1">
    <location>
        <begin position="1"/>
        <end position="30"/>
    </location>
</feature>
<dbReference type="AlphaFoldDB" id="A0A967AWD8"/>
<dbReference type="RefSeq" id="WP_152574882.1">
    <property type="nucleotide sequence ID" value="NZ_VIKU02000004.1"/>
</dbReference>
<name>A0A967AWD8_9FLAO</name>
<accession>A0A967AWD8</accession>
<keyword evidence="3" id="KW-1185">Reference proteome</keyword>
<protein>
    <submittedName>
        <fullName evidence="2">Uncharacterized protein</fullName>
    </submittedName>
</protein>
<organism evidence="2 3">
    <name type="scientific">Pelagihabitans pacificus</name>
    <dbReference type="NCBI Taxonomy" id="2696054"/>
    <lineage>
        <taxon>Bacteria</taxon>
        <taxon>Pseudomonadati</taxon>
        <taxon>Bacteroidota</taxon>
        <taxon>Flavobacteriia</taxon>
        <taxon>Flavobacteriales</taxon>
        <taxon>Flavobacteriaceae</taxon>
        <taxon>Pelagihabitans</taxon>
    </lineage>
</organism>
<keyword evidence="1" id="KW-0732">Signal</keyword>
<gene>
    <name evidence="2" type="ORF">FK220_013530</name>
</gene>